<comment type="subcellular location">
    <subcellularLocation>
        <location evidence="1">Cell membrane</location>
        <topology evidence="1">Multi-pass membrane protein</topology>
    </subcellularLocation>
</comment>
<keyword evidence="5 6" id="KW-0472">Membrane</keyword>
<feature type="transmembrane region" description="Helical" evidence="6">
    <location>
        <begin position="157"/>
        <end position="174"/>
    </location>
</feature>
<evidence type="ECO:0000256" key="5">
    <source>
        <dbReference type="ARBA" id="ARBA00023136"/>
    </source>
</evidence>
<evidence type="ECO:0000256" key="3">
    <source>
        <dbReference type="ARBA" id="ARBA00022692"/>
    </source>
</evidence>
<dbReference type="RefSeq" id="WP_205133428.1">
    <property type="nucleotide sequence ID" value="NZ_JACSNT010000006.1"/>
</dbReference>
<evidence type="ECO:0000256" key="6">
    <source>
        <dbReference type="SAM" id="Phobius"/>
    </source>
</evidence>
<keyword evidence="8" id="KW-1185">Reference proteome</keyword>
<dbReference type="Proteomes" id="UP000729290">
    <property type="component" value="Unassembled WGS sequence"/>
</dbReference>
<reference evidence="7 8" key="1">
    <citation type="journal article" date="2021" name="Sci. Rep.">
        <title>The distribution of antibiotic resistance genes in chicken gut microbiota commensals.</title>
        <authorList>
            <person name="Juricova H."/>
            <person name="Matiasovicova J."/>
            <person name="Kubasova T."/>
            <person name="Cejkova D."/>
            <person name="Rychlik I."/>
        </authorList>
    </citation>
    <scope>NUCLEOTIDE SEQUENCE [LARGE SCALE GENOMIC DNA]</scope>
    <source>
        <strain evidence="7 8">An431b</strain>
    </source>
</reference>
<dbReference type="InterPro" id="IPR001851">
    <property type="entry name" value="ABC_transp_permease"/>
</dbReference>
<feature type="transmembrane region" description="Helical" evidence="6">
    <location>
        <begin position="14"/>
        <end position="35"/>
    </location>
</feature>
<evidence type="ECO:0000256" key="2">
    <source>
        <dbReference type="ARBA" id="ARBA00022475"/>
    </source>
</evidence>
<accession>A0ABS2G9U5</accession>
<organism evidence="7 8">
    <name type="scientific">Anaerotignum lactatifermentans</name>
    <dbReference type="NCBI Taxonomy" id="160404"/>
    <lineage>
        <taxon>Bacteria</taxon>
        <taxon>Bacillati</taxon>
        <taxon>Bacillota</taxon>
        <taxon>Clostridia</taxon>
        <taxon>Lachnospirales</taxon>
        <taxon>Anaerotignaceae</taxon>
        <taxon>Anaerotignum</taxon>
    </lineage>
</organism>
<feature type="transmembrane region" description="Helical" evidence="6">
    <location>
        <begin position="96"/>
        <end position="117"/>
    </location>
</feature>
<dbReference type="CDD" id="cd06580">
    <property type="entry name" value="TM_PBP1_transp_TpRbsC_like"/>
    <property type="match status" value="1"/>
</dbReference>
<feature type="transmembrane region" description="Helical" evidence="6">
    <location>
        <begin position="42"/>
        <end position="62"/>
    </location>
</feature>
<dbReference type="PANTHER" id="PTHR43370:SF1">
    <property type="entry name" value="GUANOSINE ABC TRANSPORTER PERMEASE PROTEIN NUPQ"/>
    <property type="match status" value="1"/>
</dbReference>
<keyword evidence="3 6" id="KW-0812">Transmembrane</keyword>
<evidence type="ECO:0000256" key="4">
    <source>
        <dbReference type="ARBA" id="ARBA00022989"/>
    </source>
</evidence>
<dbReference type="PANTHER" id="PTHR43370">
    <property type="entry name" value="SUGAR ABC TRANSPORTER INTEGRAL MEMBRANE PROTEIN-RELATED"/>
    <property type="match status" value="1"/>
</dbReference>
<sequence>MLEQILSMVFTTSFGYSIIRITSPILFAALAAVVAEKAGVTNIGLEGIMMISALFGVLFAYWTSYWWVGVIGAMAVGVILALIIGIFALKLKTDIILAGIAINLVGSGGTIFLLYLFTGLKGNTASLTSPSMLTPKINIPILESIPVIGPIFSGHSILTYLAFLLVFLVWVLLYKTALGLQIRAVGENSHAADSVGVSVLKIQYIALGISGALSGLGGAYMSMYYSQSWNTGIVAGRGFIALAAQAMGQGEPLGSMFASLLFGFASALGNKMEGMQGFSSFLVSAVPYAVTIIGLVLYASTQVRRVKKARFVEKEKKEPERS</sequence>
<feature type="transmembrane region" description="Helical" evidence="6">
    <location>
        <begin position="281"/>
        <end position="300"/>
    </location>
</feature>
<proteinExistence type="predicted"/>
<protein>
    <submittedName>
        <fullName evidence="7">ABC transporter permease</fullName>
    </submittedName>
</protein>
<dbReference type="EMBL" id="JACSNV010000005">
    <property type="protein sequence ID" value="MBM6877548.1"/>
    <property type="molecule type" value="Genomic_DNA"/>
</dbReference>
<gene>
    <name evidence="7" type="ORF">H9X83_05180</name>
</gene>
<evidence type="ECO:0000256" key="1">
    <source>
        <dbReference type="ARBA" id="ARBA00004651"/>
    </source>
</evidence>
<evidence type="ECO:0000313" key="8">
    <source>
        <dbReference type="Proteomes" id="UP000729290"/>
    </source>
</evidence>
<evidence type="ECO:0000313" key="7">
    <source>
        <dbReference type="EMBL" id="MBM6877548.1"/>
    </source>
</evidence>
<keyword evidence="4 6" id="KW-1133">Transmembrane helix</keyword>
<comment type="caution">
    <text evidence="7">The sequence shown here is derived from an EMBL/GenBank/DDBJ whole genome shotgun (WGS) entry which is preliminary data.</text>
</comment>
<feature type="transmembrane region" description="Helical" evidence="6">
    <location>
        <begin position="204"/>
        <end position="223"/>
    </location>
</feature>
<dbReference type="Pfam" id="PF02653">
    <property type="entry name" value="BPD_transp_2"/>
    <property type="match status" value="1"/>
</dbReference>
<keyword evidence="2" id="KW-1003">Cell membrane</keyword>
<name>A0ABS2G9U5_9FIRM</name>
<feature type="transmembrane region" description="Helical" evidence="6">
    <location>
        <begin position="68"/>
        <end position="89"/>
    </location>
</feature>